<keyword evidence="9" id="KW-1185">Reference proteome</keyword>
<dbReference type="AlphaFoldDB" id="A0A084U339"/>
<evidence type="ECO:0000256" key="6">
    <source>
        <dbReference type="RuleBase" id="RU003870"/>
    </source>
</evidence>
<comment type="function">
    <text evidence="6">This protein binds to the 23S rRNA, and is important in its secondary structure. It is located near the subunit interface in the base of the L7/L12 stalk, and near the tRNA binding site of the peptidyltransferase center.</text>
</comment>
<dbReference type="InterPro" id="IPR020040">
    <property type="entry name" value="Ribosomal_uL6_a/b-dom"/>
</dbReference>
<dbReference type="InterPro" id="IPR019906">
    <property type="entry name" value="Ribosomal_uL6_bac-type"/>
</dbReference>
<reference evidence="8 9" key="1">
    <citation type="journal article" date="2014" name="PLoS ONE">
        <title>Reduction of Hydrogen Peroxide Accumulation and Toxicity by a Catalase from Mycoplasma iowae.</title>
        <authorList>
            <person name="Pritchard R.E."/>
            <person name="Prassinos A.J."/>
            <person name="Osborne J.D."/>
            <person name="Raviv Z."/>
            <person name="Balish M.F."/>
        </authorList>
    </citation>
    <scope>NUCLEOTIDE SEQUENCE [LARGE SCALE GENOMIC DNA]</scope>
    <source>
        <strain evidence="8 9">DK-CPA</strain>
    </source>
</reference>
<dbReference type="GO" id="GO:0022625">
    <property type="term" value="C:cytosolic large ribosomal subunit"/>
    <property type="evidence" value="ECO:0007669"/>
    <property type="project" value="UniProtKB-UniRule"/>
</dbReference>
<protein>
    <recommendedName>
        <fullName evidence="3 4">50S ribosomal protein L6</fullName>
    </recommendedName>
</protein>
<dbReference type="InterPro" id="IPR002358">
    <property type="entry name" value="Ribosomal_uL6_CS"/>
</dbReference>
<dbReference type="GO" id="GO:0019843">
    <property type="term" value="F:rRNA binding"/>
    <property type="evidence" value="ECO:0007669"/>
    <property type="project" value="UniProtKB-UniRule"/>
</dbReference>
<dbReference type="InterPro" id="IPR036789">
    <property type="entry name" value="Ribosomal_uL6-like_a/b-dom_sf"/>
</dbReference>
<dbReference type="Pfam" id="PF00347">
    <property type="entry name" value="Ribosomal_L6"/>
    <property type="match status" value="2"/>
</dbReference>
<keyword evidence="6" id="KW-0694">RNA-binding</keyword>
<dbReference type="Proteomes" id="UP000028523">
    <property type="component" value="Unassembled WGS sequence"/>
</dbReference>
<keyword evidence="2 5" id="KW-0687">Ribonucleoprotein</keyword>
<dbReference type="PANTHER" id="PTHR11655">
    <property type="entry name" value="60S/50S RIBOSOMAL PROTEIN L6/L9"/>
    <property type="match status" value="1"/>
</dbReference>
<keyword evidence="1 5" id="KW-0689">Ribosomal protein</keyword>
<dbReference type="PANTHER" id="PTHR11655:SF14">
    <property type="entry name" value="LARGE RIBOSOMAL SUBUNIT PROTEIN UL6M"/>
    <property type="match status" value="1"/>
</dbReference>
<comment type="similarity">
    <text evidence="5">Belongs to the universal ribosomal protein uL6 family.</text>
</comment>
<dbReference type="GeneID" id="96866287"/>
<dbReference type="SUPFAM" id="SSF56053">
    <property type="entry name" value="Ribosomal protein L6"/>
    <property type="match status" value="2"/>
</dbReference>
<dbReference type="Gene3D" id="3.90.930.12">
    <property type="entry name" value="Ribosomal protein L6, alpha-beta domain"/>
    <property type="match status" value="2"/>
</dbReference>
<evidence type="ECO:0000259" key="7">
    <source>
        <dbReference type="Pfam" id="PF00347"/>
    </source>
</evidence>
<evidence type="ECO:0000256" key="5">
    <source>
        <dbReference type="RuleBase" id="RU003869"/>
    </source>
</evidence>
<evidence type="ECO:0000256" key="4">
    <source>
        <dbReference type="NCBIfam" id="TIGR03654"/>
    </source>
</evidence>
<comment type="caution">
    <text evidence="8">The sequence shown here is derived from an EMBL/GenBank/DDBJ whole genome shotgun (WGS) entry which is preliminary data.</text>
</comment>
<proteinExistence type="inferred from homology"/>
<feature type="domain" description="Large ribosomal subunit protein uL6 alpha-beta" evidence="7">
    <location>
        <begin position="92"/>
        <end position="165"/>
    </location>
</feature>
<dbReference type="RefSeq" id="WP_004024689.1">
    <property type="nucleotide sequence ID" value="NZ_AWQU01000085.1"/>
</dbReference>
<keyword evidence="6" id="KW-0699">rRNA-binding</keyword>
<dbReference type="EMBL" id="AWQU01000085">
    <property type="protein sequence ID" value="KFB07375.1"/>
    <property type="molecule type" value="Genomic_DNA"/>
</dbReference>
<dbReference type="GO" id="GO:0002181">
    <property type="term" value="P:cytoplasmic translation"/>
    <property type="evidence" value="ECO:0007669"/>
    <property type="project" value="TreeGrafter"/>
</dbReference>
<organism evidence="8 9">
    <name type="scientific">Malacoplasma iowae DK-CPA</name>
    <dbReference type="NCBI Taxonomy" id="1394179"/>
    <lineage>
        <taxon>Bacteria</taxon>
        <taxon>Bacillati</taxon>
        <taxon>Mycoplasmatota</taxon>
        <taxon>Mycoplasmoidales</taxon>
        <taxon>Mycoplasmoidaceae</taxon>
        <taxon>Malacoplasma</taxon>
    </lineage>
</organism>
<evidence type="ECO:0000256" key="1">
    <source>
        <dbReference type="ARBA" id="ARBA00022980"/>
    </source>
</evidence>
<gene>
    <name evidence="8" type="primary">rplF</name>
    <name evidence="8" type="ORF">P271_208</name>
</gene>
<dbReference type="NCBIfam" id="TIGR03654">
    <property type="entry name" value="L6_bact"/>
    <property type="match status" value="1"/>
</dbReference>
<evidence type="ECO:0000313" key="9">
    <source>
        <dbReference type="Proteomes" id="UP000028523"/>
    </source>
</evidence>
<evidence type="ECO:0000256" key="3">
    <source>
        <dbReference type="ARBA" id="ARBA00035454"/>
    </source>
</evidence>
<dbReference type="InterPro" id="IPR000702">
    <property type="entry name" value="Ribosomal_uL6-like"/>
</dbReference>
<dbReference type="GO" id="GO:0003735">
    <property type="term" value="F:structural constituent of ribosome"/>
    <property type="evidence" value="ECO:0007669"/>
    <property type="project" value="UniProtKB-UniRule"/>
</dbReference>
<evidence type="ECO:0000256" key="2">
    <source>
        <dbReference type="ARBA" id="ARBA00023274"/>
    </source>
</evidence>
<feature type="domain" description="Large ribosomal subunit protein uL6 alpha-beta" evidence="7">
    <location>
        <begin position="11"/>
        <end position="83"/>
    </location>
</feature>
<accession>A0A084U339</accession>
<name>A0A084U339_MALIO</name>
<dbReference type="PROSITE" id="PS00525">
    <property type="entry name" value="RIBOSOMAL_L6_1"/>
    <property type="match status" value="1"/>
</dbReference>
<dbReference type="PRINTS" id="PR00059">
    <property type="entry name" value="RIBOSOMALL6"/>
</dbReference>
<sequence length="183" mass="19813">MSRIGNRILDIPSGVNVDVQKGIVKVSGKNGNLDIKFDSKLISVISKENKIYVKRNNEEKFTKMLHGTVNANIKNAIIGVDQGHSKTLKISGVGYKAAVSGTNVDLYLGHSHNILVPIPAGVKVECPTATEIKIWGADKIVVGQLAAVIRSKRKPEPYKGKGVMYSDEHIVRKVGKTAEGSKK</sequence>
<dbReference type="PIRSF" id="PIRSF002162">
    <property type="entry name" value="Ribosomal_L6"/>
    <property type="match status" value="1"/>
</dbReference>
<evidence type="ECO:0000313" key="8">
    <source>
        <dbReference type="EMBL" id="KFB07375.1"/>
    </source>
</evidence>